<evidence type="ECO:0000313" key="3">
    <source>
        <dbReference type="WBParaSite" id="ECPE_0000528701-mRNA-1"/>
    </source>
</evidence>
<dbReference type="AlphaFoldDB" id="A0A183AE90"/>
<organism evidence="3">
    <name type="scientific">Echinostoma caproni</name>
    <dbReference type="NCBI Taxonomy" id="27848"/>
    <lineage>
        <taxon>Eukaryota</taxon>
        <taxon>Metazoa</taxon>
        <taxon>Spiralia</taxon>
        <taxon>Lophotrochozoa</taxon>
        <taxon>Platyhelminthes</taxon>
        <taxon>Trematoda</taxon>
        <taxon>Digenea</taxon>
        <taxon>Plagiorchiida</taxon>
        <taxon>Echinostomata</taxon>
        <taxon>Echinostomatoidea</taxon>
        <taxon>Echinostomatidae</taxon>
        <taxon>Echinostoma</taxon>
    </lineage>
</organism>
<reference evidence="1 2" key="2">
    <citation type="submission" date="2018-11" db="EMBL/GenBank/DDBJ databases">
        <authorList>
            <consortium name="Pathogen Informatics"/>
        </authorList>
    </citation>
    <scope>NUCLEOTIDE SEQUENCE [LARGE SCALE GENOMIC DNA]</scope>
    <source>
        <strain evidence="1 2">Egypt</strain>
    </source>
</reference>
<evidence type="ECO:0000313" key="2">
    <source>
        <dbReference type="Proteomes" id="UP000272942"/>
    </source>
</evidence>
<dbReference type="EMBL" id="UZAN01042117">
    <property type="protein sequence ID" value="VDP75061.1"/>
    <property type="molecule type" value="Genomic_DNA"/>
</dbReference>
<accession>A0A183AE90</accession>
<dbReference type="WBParaSite" id="ECPE_0000528701-mRNA-1">
    <property type="protein sequence ID" value="ECPE_0000528701-mRNA-1"/>
    <property type="gene ID" value="ECPE_0000528701"/>
</dbReference>
<evidence type="ECO:0000313" key="1">
    <source>
        <dbReference type="EMBL" id="VDP75061.1"/>
    </source>
</evidence>
<sequence length="82" mass="8949">MSDIYLALCDGKKLNDIPSGVLTKHYEEVQNASLNAIISTTKLLLSSATCKKLFHVMISSAAGSLKPNCFHPFIRMTLQHAA</sequence>
<keyword evidence="2" id="KW-1185">Reference proteome</keyword>
<proteinExistence type="predicted"/>
<reference evidence="3" key="1">
    <citation type="submission" date="2016-06" db="UniProtKB">
        <authorList>
            <consortium name="WormBaseParasite"/>
        </authorList>
    </citation>
    <scope>IDENTIFICATION</scope>
</reference>
<name>A0A183AE90_9TREM</name>
<gene>
    <name evidence="1" type="ORF">ECPE_LOCUS5275</name>
</gene>
<dbReference type="Proteomes" id="UP000272942">
    <property type="component" value="Unassembled WGS sequence"/>
</dbReference>
<protein>
    <submittedName>
        <fullName evidence="3">Myosin motor domain-containing protein</fullName>
    </submittedName>
</protein>